<protein>
    <submittedName>
        <fullName evidence="3">MoaF N-terminal domain-containing protein</fullName>
    </submittedName>
</protein>
<accession>A0A8I0K8V2</accession>
<sequence length="229" mass="25713">MDYIPENQWPAVSKMLDGFGEQTLPASSSLVGTSLSLTNADGQKIDYHFISLSQLTWTDNSGTMPKEGSATYKAIEAREDIFLIDFIVGEGAEIQNVTFVFDRNTGAVTTGVSSFVVKDGKKRGTTEFMFHHTLEAINTLGHPRSTSLVGKRVFYRYSDVEAYEHIYLAPGTFTWHCVRGGEQGIADTERCMAFDIAEDLYLFFWTEKVMTVEAVLLIDFREKRSIGRM</sequence>
<feature type="domain" description="MoaF C-terminal" evidence="2">
    <location>
        <begin position="144"/>
        <end position="229"/>
    </location>
</feature>
<dbReference type="Gene3D" id="2.40.128.20">
    <property type="match status" value="1"/>
</dbReference>
<gene>
    <name evidence="3" type="ORF">IAG11_19505</name>
</gene>
<dbReference type="InterPro" id="IPR035348">
    <property type="entry name" value="MoaF_C"/>
</dbReference>
<reference evidence="3" key="1">
    <citation type="submission" date="2020-08" db="EMBL/GenBank/DDBJ databases">
        <title>Diversity of carbapenem-resistant Acinetobacter baumannii and bacteriophage-mediated spread of the Oxa23 carbapenemase.</title>
        <authorList>
            <person name="Abouelfetouh A."/>
            <person name="Mattock J."/>
            <person name="Turner D."/>
            <person name="Li E."/>
            <person name="Evans B.A."/>
        </authorList>
    </citation>
    <scope>NUCLEOTIDE SEQUENCE</scope>
    <source>
        <strain evidence="3">A86</strain>
    </source>
</reference>
<dbReference type="Proteomes" id="UP000634608">
    <property type="component" value="Unassembled WGS sequence"/>
</dbReference>
<proteinExistence type="predicted"/>
<comment type="caution">
    <text evidence="3">The sequence shown here is derived from an EMBL/GenBank/DDBJ whole genome shotgun (WGS) entry which is preliminary data.</text>
</comment>
<feature type="non-terminal residue" evidence="3">
    <location>
        <position position="229"/>
    </location>
</feature>
<organism evidence="3 4">
    <name type="scientific">Acinetobacter baumannii</name>
    <dbReference type="NCBI Taxonomy" id="470"/>
    <lineage>
        <taxon>Bacteria</taxon>
        <taxon>Pseudomonadati</taxon>
        <taxon>Pseudomonadota</taxon>
        <taxon>Gammaproteobacteria</taxon>
        <taxon>Moraxellales</taxon>
        <taxon>Moraxellaceae</taxon>
        <taxon>Acinetobacter</taxon>
        <taxon>Acinetobacter calcoaceticus/baumannii complex</taxon>
    </lineage>
</organism>
<evidence type="ECO:0000259" key="2">
    <source>
        <dbReference type="Pfam" id="PF17409"/>
    </source>
</evidence>
<evidence type="ECO:0000313" key="3">
    <source>
        <dbReference type="EMBL" id="MBD0222048.1"/>
    </source>
</evidence>
<dbReference type="InterPro" id="IPR024724">
    <property type="entry name" value="MoaF_N"/>
</dbReference>
<dbReference type="EMBL" id="JACSVK010000165">
    <property type="protein sequence ID" value="MBD0222048.1"/>
    <property type="molecule type" value="Genomic_DNA"/>
</dbReference>
<evidence type="ECO:0000259" key="1">
    <source>
        <dbReference type="Pfam" id="PF10703"/>
    </source>
</evidence>
<dbReference type="Pfam" id="PF17409">
    <property type="entry name" value="MoaF_C"/>
    <property type="match status" value="1"/>
</dbReference>
<dbReference type="AlphaFoldDB" id="A0A8I0K8V2"/>
<feature type="domain" description="Molybdenum cofactor biosynthesis protein F N-terminal" evidence="1">
    <location>
        <begin position="8"/>
        <end position="115"/>
    </location>
</feature>
<dbReference type="InterPro" id="IPR012674">
    <property type="entry name" value="Calycin"/>
</dbReference>
<evidence type="ECO:0000313" key="4">
    <source>
        <dbReference type="Proteomes" id="UP000634608"/>
    </source>
</evidence>
<name>A0A8I0K8V2_ACIBA</name>
<dbReference type="Pfam" id="PF10703">
    <property type="entry name" value="MoaF"/>
    <property type="match status" value="1"/>
</dbReference>